<dbReference type="PANTHER" id="PTHR30273:SF2">
    <property type="entry name" value="PROTEIN FECR"/>
    <property type="match status" value="1"/>
</dbReference>
<feature type="domain" description="FecR N-terminal" evidence="3">
    <location>
        <begin position="14"/>
        <end position="53"/>
    </location>
</feature>
<dbReference type="EMBL" id="GL883078">
    <property type="protein sequence ID" value="EGF91587.1"/>
    <property type="molecule type" value="Genomic_DNA"/>
</dbReference>
<gene>
    <name evidence="4" type="ORF">ABI_30040</name>
</gene>
<proteinExistence type="predicted"/>
<name>F4QMZ6_9CAUL</name>
<dbReference type="Gene3D" id="3.55.50.30">
    <property type="match status" value="1"/>
</dbReference>
<dbReference type="InterPro" id="IPR032623">
    <property type="entry name" value="FecR_N"/>
</dbReference>
<dbReference type="eggNOG" id="COG3712">
    <property type="taxonomic scope" value="Bacteria"/>
</dbReference>
<evidence type="ECO:0000256" key="1">
    <source>
        <dbReference type="SAM" id="Phobius"/>
    </source>
</evidence>
<dbReference type="InterPro" id="IPR012373">
    <property type="entry name" value="Ferrdict_sens_TM"/>
</dbReference>
<evidence type="ECO:0000313" key="4">
    <source>
        <dbReference type="EMBL" id="EGF91587.1"/>
    </source>
</evidence>
<dbReference type="Gene3D" id="2.60.120.1440">
    <property type="match status" value="1"/>
</dbReference>
<dbReference type="PANTHER" id="PTHR30273">
    <property type="entry name" value="PERIPLASMIC SIGNAL SENSOR AND SIGMA FACTOR ACTIVATOR FECR-RELATED"/>
    <property type="match status" value="1"/>
</dbReference>
<keyword evidence="1" id="KW-0812">Transmembrane</keyword>
<accession>F4QMZ6</accession>
<feature type="transmembrane region" description="Helical" evidence="1">
    <location>
        <begin position="90"/>
        <end position="111"/>
    </location>
</feature>
<evidence type="ECO:0000259" key="3">
    <source>
        <dbReference type="Pfam" id="PF16220"/>
    </source>
</evidence>
<evidence type="ECO:0000313" key="5">
    <source>
        <dbReference type="Proteomes" id="UP000006512"/>
    </source>
</evidence>
<keyword evidence="1" id="KW-1133">Transmembrane helix</keyword>
<dbReference type="PIRSF" id="PIRSF018266">
    <property type="entry name" value="FecR"/>
    <property type="match status" value="1"/>
</dbReference>
<dbReference type="AlphaFoldDB" id="F4QMZ6"/>
<dbReference type="STRING" id="715226.ABI_30040"/>
<dbReference type="HOGENOM" id="CLU_050192_0_1_5"/>
<dbReference type="Proteomes" id="UP000006512">
    <property type="component" value="Unassembled WGS sequence"/>
</dbReference>
<organism evidence="4 5">
    <name type="scientific">Asticcacaulis biprosthecium C19</name>
    <dbReference type="NCBI Taxonomy" id="715226"/>
    <lineage>
        <taxon>Bacteria</taxon>
        <taxon>Pseudomonadati</taxon>
        <taxon>Pseudomonadota</taxon>
        <taxon>Alphaproteobacteria</taxon>
        <taxon>Caulobacterales</taxon>
        <taxon>Caulobacteraceae</taxon>
        <taxon>Asticcacaulis</taxon>
    </lineage>
</organism>
<dbReference type="GO" id="GO:0016989">
    <property type="term" value="F:sigma factor antagonist activity"/>
    <property type="evidence" value="ECO:0007669"/>
    <property type="project" value="TreeGrafter"/>
</dbReference>
<dbReference type="Pfam" id="PF04773">
    <property type="entry name" value="FecR"/>
    <property type="match status" value="1"/>
</dbReference>
<keyword evidence="1" id="KW-0472">Membrane</keyword>
<sequence length="328" mass="35572">MPPEPQTKTPVEAQATAWVARMYAQPDDATRGAFLAWHDADPRHAGAYLRAEAAWTLLDRAQVMTHGVGVAGREVAAGIKRRKAERTRRYLLGGAMAASVAGAAAVAVHLASRLTLETGHGELRNVPLEDRSIAAVNTDSRIDVAMKDDMRHVDLVKGEAWFQVTKNPAAPFVVTAGDIRVRAVGTAFSVRRHDGGADVLVTEGVVEAWSVKDPSRRMTLTAGAEAFVPAQDTIRAAHRPQEVERKLAWRDRQIMLNSTALSEAVAEFNRYNDREIVIADPALRNAELVGGFQVDQPESFARAVHVALEVPVSIGEDRIIIGTVSASR</sequence>
<feature type="domain" description="FecR protein" evidence="2">
    <location>
        <begin position="115"/>
        <end position="207"/>
    </location>
</feature>
<dbReference type="OrthoDB" id="7462608at2"/>
<dbReference type="RefSeq" id="WP_006273789.1">
    <property type="nucleotide sequence ID" value="NZ_GL883078.1"/>
</dbReference>
<dbReference type="Pfam" id="PF16220">
    <property type="entry name" value="DUF4880"/>
    <property type="match status" value="1"/>
</dbReference>
<keyword evidence="5" id="KW-1185">Reference proteome</keyword>
<protein>
    <submittedName>
        <fullName evidence="4">FecR family protein</fullName>
    </submittedName>
</protein>
<evidence type="ECO:0000259" key="2">
    <source>
        <dbReference type="Pfam" id="PF04773"/>
    </source>
</evidence>
<dbReference type="InterPro" id="IPR006860">
    <property type="entry name" value="FecR"/>
</dbReference>
<reference evidence="5" key="1">
    <citation type="submission" date="2011-03" db="EMBL/GenBank/DDBJ databases">
        <title>Draft genome sequence of Brevundimonas diminuta.</title>
        <authorList>
            <person name="Brown P.J.B."/>
            <person name="Buechlein A."/>
            <person name="Hemmerich C."/>
            <person name="Brun Y.V."/>
        </authorList>
    </citation>
    <scope>NUCLEOTIDE SEQUENCE [LARGE SCALE GENOMIC DNA]</scope>
    <source>
        <strain evidence="5">C19</strain>
    </source>
</reference>